<dbReference type="SUPFAM" id="SSF52833">
    <property type="entry name" value="Thioredoxin-like"/>
    <property type="match status" value="1"/>
</dbReference>
<dbReference type="SUPFAM" id="SSF47616">
    <property type="entry name" value="GST C-terminal domain-like"/>
    <property type="match status" value="1"/>
</dbReference>
<dbReference type="SFLD" id="SFLDS00019">
    <property type="entry name" value="Glutathione_Transferase_(cytos"/>
    <property type="match status" value="1"/>
</dbReference>
<feature type="domain" description="GST C-terminal" evidence="2">
    <location>
        <begin position="83"/>
        <end position="192"/>
    </location>
</feature>
<dbReference type="PANTHER" id="PTHR44051:SF2">
    <property type="entry name" value="HYPOTHETICAL GLUTATHIONE S-TRANSFERASE LIKE PROTEIN"/>
    <property type="match status" value="1"/>
</dbReference>
<dbReference type="Proteomes" id="UP000183685">
    <property type="component" value="Unassembled WGS sequence"/>
</dbReference>
<organism evidence="3 4">
    <name type="scientific">Kordiimonas lacus</name>
    <dbReference type="NCBI Taxonomy" id="637679"/>
    <lineage>
        <taxon>Bacteria</taxon>
        <taxon>Pseudomonadati</taxon>
        <taxon>Pseudomonadota</taxon>
        <taxon>Alphaproteobacteria</taxon>
        <taxon>Kordiimonadales</taxon>
        <taxon>Kordiimonadaceae</taxon>
        <taxon>Kordiimonas</taxon>
    </lineage>
</organism>
<proteinExistence type="predicted"/>
<dbReference type="Gene3D" id="1.20.1050.10">
    <property type="match status" value="1"/>
</dbReference>
<dbReference type="Pfam" id="PF00043">
    <property type="entry name" value="GST_C"/>
    <property type="match status" value="1"/>
</dbReference>
<dbReference type="Pfam" id="PF13409">
    <property type="entry name" value="GST_N_2"/>
    <property type="match status" value="1"/>
</dbReference>
<dbReference type="PANTHER" id="PTHR44051">
    <property type="entry name" value="GLUTATHIONE S-TRANSFERASE-RELATED"/>
    <property type="match status" value="1"/>
</dbReference>
<dbReference type="EMBL" id="FNAK01000002">
    <property type="protein sequence ID" value="SDD67345.1"/>
    <property type="molecule type" value="Genomic_DNA"/>
</dbReference>
<dbReference type="InterPro" id="IPR004046">
    <property type="entry name" value="GST_C"/>
</dbReference>
<feature type="domain" description="GST N-terminal" evidence="1">
    <location>
        <begin position="1"/>
        <end position="81"/>
    </location>
</feature>
<gene>
    <name evidence="3" type="ORF">SAMN04488071_1170</name>
</gene>
<dbReference type="PROSITE" id="PS50405">
    <property type="entry name" value="GST_CTER"/>
    <property type="match status" value="1"/>
</dbReference>
<dbReference type="GO" id="GO:0016740">
    <property type="term" value="F:transferase activity"/>
    <property type="evidence" value="ECO:0007669"/>
    <property type="project" value="UniProtKB-KW"/>
</dbReference>
<dbReference type="OrthoDB" id="9810080at2"/>
<dbReference type="InterPro" id="IPR010987">
    <property type="entry name" value="Glutathione-S-Trfase_C-like"/>
</dbReference>
<dbReference type="Gene3D" id="3.40.30.10">
    <property type="entry name" value="Glutaredoxin"/>
    <property type="match status" value="1"/>
</dbReference>
<dbReference type="PROSITE" id="PS50404">
    <property type="entry name" value="GST_NTER"/>
    <property type="match status" value="1"/>
</dbReference>
<protein>
    <submittedName>
        <fullName evidence="3">Glutathione S-transferase</fullName>
    </submittedName>
</protein>
<evidence type="ECO:0000313" key="4">
    <source>
        <dbReference type="Proteomes" id="UP000183685"/>
    </source>
</evidence>
<evidence type="ECO:0000259" key="1">
    <source>
        <dbReference type="PROSITE" id="PS50404"/>
    </source>
</evidence>
<dbReference type="CDD" id="cd03056">
    <property type="entry name" value="GST_N_4"/>
    <property type="match status" value="1"/>
</dbReference>
<keyword evidence="3" id="KW-0808">Transferase</keyword>
<reference evidence="3 4" key="1">
    <citation type="submission" date="2016-10" db="EMBL/GenBank/DDBJ databases">
        <authorList>
            <person name="de Groot N.N."/>
        </authorList>
    </citation>
    <scope>NUCLEOTIDE SEQUENCE [LARGE SCALE GENOMIC DNA]</scope>
    <source>
        <strain evidence="3 4">CGMCC 1.9109</strain>
    </source>
</reference>
<evidence type="ECO:0000313" key="3">
    <source>
        <dbReference type="EMBL" id="SDD67345.1"/>
    </source>
</evidence>
<dbReference type="InterPro" id="IPR036282">
    <property type="entry name" value="Glutathione-S-Trfase_C_sf"/>
</dbReference>
<keyword evidence="4" id="KW-1185">Reference proteome</keyword>
<dbReference type="RefSeq" id="WP_068306334.1">
    <property type="nucleotide sequence ID" value="NZ_FNAK01000002.1"/>
</dbReference>
<dbReference type="AlphaFoldDB" id="A0A1G6WQM0"/>
<dbReference type="STRING" id="637679.GCA_001550055_02886"/>
<dbReference type="SFLD" id="SFLDG00358">
    <property type="entry name" value="Main_(cytGST)"/>
    <property type="match status" value="1"/>
</dbReference>
<dbReference type="InterPro" id="IPR004045">
    <property type="entry name" value="Glutathione_S-Trfase_N"/>
</dbReference>
<evidence type="ECO:0000259" key="2">
    <source>
        <dbReference type="PROSITE" id="PS50405"/>
    </source>
</evidence>
<name>A0A1G6WQM0_9PROT</name>
<dbReference type="InterPro" id="IPR036249">
    <property type="entry name" value="Thioredoxin-like_sf"/>
</dbReference>
<sequence>MKIYGDSRSGNCLKVKYVCDFLKLPYEWEELDVLSGVTRTREFLAMNPAGQIPTVRFDDGRMLAQSNAIMRYLARGSSLIPSDEWEQAKMDEWLFWEQYSHEPAIAVVRFLVALKGTPLKEIDPNLIEKGDAALDRLEKRLSKHDYLVGDALSLADIALLAYTQFAEEGGFSLDGRPAIKRWLARVKAGLTG</sequence>
<dbReference type="InterPro" id="IPR040079">
    <property type="entry name" value="Glutathione_S-Trfase"/>
</dbReference>
<accession>A0A1G6WQM0</accession>